<organism evidence="17 18">
    <name type="scientific">Helobdella robusta</name>
    <name type="common">Californian leech</name>
    <dbReference type="NCBI Taxonomy" id="6412"/>
    <lineage>
        <taxon>Eukaryota</taxon>
        <taxon>Metazoa</taxon>
        <taxon>Spiralia</taxon>
        <taxon>Lophotrochozoa</taxon>
        <taxon>Annelida</taxon>
        <taxon>Clitellata</taxon>
        <taxon>Hirudinea</taxon>
        <taxon>Rhynchobdellida</taxon>
        <taxon>Glossiphoniidae</taxon>
        <taxon>Helobdella</taxon>
    </lineage>
</organism>
<evidence type="ECO:0000256" key="9">
    <source>
        <dbReference type="ARBA" id="ARBA00022824"/>
    </source>
</evidence>
<dbReference type="AlphaFoldDB" id="T1EFS1"/>
<evidence type="ECO:0000256" key="5">
    <source>
        <dbReference type="ARBA" id="ARBA00014387"/>
    </source>
</evidence>
<reference evidence="18" key="1">
    <citation type="submission" date="2012-12" db="EMBL/GenBank/DDBJ databases">
        <authorList>
            <person name="Hellsten U."/>
            <person name="Grimwood J."/>
            <person name="Chapman J.A."/>
            <person name="Shapiro H."/>
            <person name="Aerts A."/>
            <person name="Otillar R.P."/>
            <person name="Terry A.Y."/>
            <person name="Boore J.L."/>
            <person name="Simakov O."/>
            <person name="Marletaz F."/>
            <person name="Cho S.-J."/>
            <person name="Edsinger-Gonzales E."/>
            <person name="Havlak P."/>
            <person name="Kuo D.-H."/>
            <person name="Larsson T."/>
            <person name="Lv J."/>
            <person name="Arendt D."/>
            <person name="Savage R."/>
            <person name="Osoegawa K."/>
            <person name="de Jong P."/>
            <person name="Lindberg D.R."/>
            <person name="Seaver E.C."/>
            <person name="Weisblat D.A."/>
            <person name="Putnam N.H."/>
            <person name="Grigoriev I.V."/>
            <person name="Rokhsar D.S."/>
        </authorList>
    </citation>
    <scope>NUCLEOTIDE SEQUENCE</scope>
</reference>
<evidence type="ECO:0000256" key="2">
    <source>
        <dbReference type="ARBA" id="ARBA00004115"/>
    </source>
</evidence>
<evidence type="ECO:0000256" key="12">
    <source>
        <dbReference type="ARBA" id="ARBA00023136"/>
    </source>
</evidence>
<evidence type="ECO:0000256" key="13">
    <source>
        <dbReference type="ARBA" id="ARBA00023157"/>
    </source>
</evidence>
<dbReference type="CTD" id="20195423"/>
<evidence type="ECO:0000256" key="4">
    <source>
        <dbReference type="ARBA" id="ARBA00011819"/>
    </source>
</evidence>
<evidence type="ECO:0000313" key="16">
    <source>
        <dbReference type="EMBL" id="ESN99964.1"/>
    </source>
</evidence>
<evidence type="ECO:0000313" key="17">
    <source>
        <dbReference type="EnsemblMetazoa" id="HelroP113378"/>
    </source>
</evidence>
<comment type="function">
    <text evidence="1">TRAP proteins are part of a complex whose function is to bind calcium to the ER membrane and thereby regulate the retention of ER resident proteins.</text>
</comment>
<dbReference type="GO" id="GO:0005789">
    <property type="term" value="C:endoplasmic reticulum membrane"/>
    <property type="evidence" value="ECO:0007669"/>
    <property type="project" value="UniProtKB-SubCell"/>
</dbReference>
<evidence type="ECO:0000256" key="15">
    <source>
        <dbReference type="SAM" id="SignalP"/>
    </source>
</evidence>
<keyword evidence="7" id="KW-0812">Transmembrane</keyword>
<dbReference type="FunCoup" id="T1EFS1">
    <property type="interactions" value="1293"/>
</dbReference>
<comment type="subcellular location">
    <subcellularLocation>
        <location evidence="2">Endoplasmic reticulum membrane</location>
        <topology evidence="2">Single-pass type I membrane protein</topology>
    </subcellularLocation>
</comment>
<dbReference type="GeneID" id="20195423"/>
<comment type="subunit">
    <text evidence="4">Heterotetramer of TRAP-alpha, TRAP-beta, TRAP-delta and TRAP-gamma.</text>
</comment>
<keyword evidence="10" id="KW-0832">Ubl conjugation</keyword>
<dbReference type="eggNOG" id="KOG4088">
    <property type="taxonomic scope" value="Eukaryota"/>
</dbReference>
<keyword evidence="9" id="KW-0256">Endoplasmic reticulum</keyword>
<dbReference type="InParanoid" id="T1EFS1"/>
<dbReference type="PANTHER" id="PTHR12731:SF1">
    <property type="entry name" value="TRANSLOCON-ASSOCIATED PROTEIN SUBUNIT DELTA"/>
    <property type="match status" value="1"/>
</dbReference>
<dbReference type="OMA" id="GPWVNSE"/>
<evidence type="ECO:0000256" key="3">
    <source>
        <dbReference type="ARBA" id="ARBA00009294"/>
    </source>
</evidence>
<evidence type="ECO:0000256" key="14">
    <source>
        <dbReference type="ARBA" id="ARBA00031791"/>
    </source>
</evidence>
<keyword evidence="6" id="KW-1017">Isopeptide bond</keyword>
<evidence type="ECO:0000256" key="1">
    <source>
        <dbReference type="ARBA" id="ARBA00002838"/>
    </source>
</evidence>
<name>T1EFS1_HELRO</name>
<dbReference type="RefSeq" id="XP_009021977.1">
    <property type="nucleotide sequence ID" value="XM_009023729.1"/>
</dbReference>
<dbReference type="EMBL" id="KB097026">
    <property type="protein sequence ID" value="ESN99964.1"/>
    <property type="molecule type" value="Genomic_DNA"/>
</dbReference>
<keyword evidence="8 15" id="KW-0732">Signal</keyword>
<dbReference type="EMBL" id="AMQM01005599">
    <property type="status" value="NOT_ANNOTATED_CDS"/>
    <property type="molecule type" value="Genomic_DNA"/>
</dbReference>
<dbReference type="GO" id="GO:0012505">
    <property type="term" value="C:endomembrane system"/>
    <property type="evidence" value="ECO:0000318"/>
    <property type="project" value="GO_Central"/>
</dbReference>
<sequence length="165" mass="18181">MLPILVILLSSALVAGEICTSPQVTSVVHSTSDSQLSSGTAIVVEFELACSNKAQDVNLHAEFHGKTFPVTKISENKYQVSYSEEHKKIPKGSYMLRLFDDEAYSELRKVQRSGEDSSAVKTSFTIDVHHQGTSRGPWIQTEHIATAGVVLVFYLAYSMRNSLQS</sequence>
<evidence type="ECO:0000256" key="7">
    <source>
        <dbReference type="ARBA" id="ARBA00022692"/>
    </source>
</evidence>
<keyword evidence="11" id="KW-1133">Transmembrane helix</keyword>
<feature type="signal peptide" evidence="15">
    <location>
        <begin position="1"/>
        <end position="16"/>
    </location>
</feature>
<evidence type="ECO:0000256" key="6">
    <source>
        <dbReference type="ARBA" id="ARBA00022499"/>
    </source>
</evidence>
<evidence type="ECO:0000256" key="10">
    <source>
        <dbReference type="ARBA" id="ARBA00022843"/>
    </source>
</evidence>
<evidence type="ECO:0000256" key="11">
    <source>
        <dbReference type="ARBA" id="ARBA00022989"/>
    </source>
</evidence>
<comment type="similarity">
    <text evidence="3">Belongs to the TRAP-delta family.</text>
</comment>
<dbReference type="EnsemblMetazoa" id="HelroT113378">
    <property type="protein sequence ID" value="HelroP113378"/>
    <property type="gene ID" value="HelroG113378"/>
</dbReference>
<dbReference type="PANTHER" id="PTHR12731">
    <property type="entry name" value="TRANSLOCON-ASSOCIATED PROTEIN, DELTA SUBUNIT"/>
    <property type="match status" value="1"/>
</dbReference>
<keyword evidence="18" id="KW-1185">Reference proteome</keyword>
<evidence type="ECO:0000256" key="8">
    <source>
        <dbReference type="ARBA" id="ARBA00022729"/>
    </source>
</evidence>
<protein>
    <recommendedName>
        <fullName evidence="5">Translocon-associated protein subunit delta</fullName>
    </recommendedName>
    <alternativeName>
        <fullName evidence="14">Signal sequence receptor subunit delta</fullName>
    </alternativeName>
</protein>
<dbReference type="HOGENOM" id="CLU_100264_0_1_1"/>
<feature type="chain" id="PRO_5010979833" description="Translocon-associated protein subunit delta" evidence="15">
    <location>
        <begin position="17"/>
        <end position="165"/>
    </location>
</feature>
<dbReference type="STRING" id="6412.T1EFS1"/>
<gene>
    <name evidence="17" type="primary">20195423</name>
    <name evidence="16" type="ORF">HELRODRAFT_113378</name>
</gene>
<dbReference type="KEGG" id="hro:HELRODRAFT_113378"/>
<dbReference type="OrthoDB" id="10055808at2759"/>
<dbReference type="Proteomes" id="UP000015101">
    <property type="component" value="Unassembled WGS sequence"/>
</dbReference>
<dbReference type="InterPro" id="IPR008855">
    <property type="entry name" value="TRAP-delta"/>
</dbReference>
<evidence type="ECO:0000313" key="18">
    <source>
        <dbReference type="Proteomes" id="UP000015101"/>
    </source>
</evidence>
<reference evidence="16 18" key="2">
    <citation type="journal article" date="2013" name="Nature">
        <title>Insights into bilaterian evolution from three spiralian genomes.</title>
        <authorList>
            <person name="Simakov O."/>
            <person name="Marletaz F."/>
            <person name="Cho S.J."/>
            <person name="Edsinger-Gonzales E."/>
            <person name="Havlak P."/>
            <person name="Hellsten U."/>
            <person name="Kuo D.H."/>
            <person name="Larsson T."/>
            <person name="Lv J."/>
            <person name="Arendt D."/>
            <person name="Savage R."/>
            <person name="Osoegawa K."/>
            <person name="de Jong P."/>
            <person name="Grimwood J."/>
            <person name="Chapman J.A."/>
            <person name="Shapiro H."/>
            <person name="Aerts A."/>
            <person name="Otillar R.P."/>
            <person name="Terry A.Y."/>
            <person name="Boore J.L."/>
            <person name="Grigoriev I.V."/>
            <person name="Lindberg D.R."/>
            <person name="Seaver E.C."/>
            <person name="Weisblat D.A."/>
            <person name="Putnam N.H."/>
            <person name="Rokhsar D.S."/>
        </authorList>
    </citation>
    <scope>NUCLEOTIDE SEQUENCE</scope>
</reference>
<keyword evidence="13" id="KW-1015">Disulfide bond</keyword>
<accession>T1EFS1</accession>
<dbReference type="Pfam" id="PF05404">
    <property type="entry name" value="TRAP-delta"/>
    <property type="match status" value="1"/>
</dbReference>
<proteinExistence type="inferred from homology"/>
<reference evidence="17" key="3">
    <citation type="submission" date="2015-06" db="UniProtKB">
        <authorList>
            <consortium name="EnsemblMetazoa"/>
        </authorList>
    </citation>
    <scope>IDENTIFICATION</scope>
</reference>
<keyword evidence="12" id="KW-0472">Membrane</keyword>